<evidence type="ECO:0000256" key="5">
    <source>
        <dbReference type="ARBA" id="ARBA00023136"/>
    </source>
</evidence>
<feature type="transmembrane region" description="Helical" evidence="6">
    <location>
        <begin position="293"/>
        <end position="315"/>
    </location>
</feature>
<keyword evidence="10" id="KW-1185">Reference proteome</keyword>
<dbReference type="OrthoDB" id="9784014at2"/>
<dbReference type="GO" id="GO:0005886">
    <property type="term" value="C:plasma membrane"/>
    <property type="evidence" value="ECO:0007669"/>
    <property type="project" value="UniProtKB-SubCell"/>
</dbReference>
<dbReference type="RefSeq" id="WP_092025452.1">
    <property type="nucleotide sequence ID" value="NZ_FOUE01000005.1"/>
</dbReference>
<protein>
    <submittedName>
        <fullName evidence="9">Putative ABC transport system permease protein</fullName>
    </submittedName>
</protein>
<accession>A0A1I4SJD1</accession>
<evidence type="ECO:0000313" key="9">
    <source>
        <dbReference type="EMBL" id="SFM64430.1"/>
    </source>
</evidence>
<evidence type="ECO:0000256" key="2">
    <source>
        <dbReference type="ARBA" id="ARBA00022475"/>
    </source>
</evidence>
<proteinExistence type="predicted"/>
<dbReference type="PANTHER" id="PTHR43738">
    <property type="entry name" value="ABC TRANSPORTER, MEMBRANE PROTEIN"/>
    <property type="match status" value="1"/>
</dbReference>
<feature type="domain" description="ABC3 transporter permease C-terminal" evidence="7">
    <location>
        <begin position="296"/>
        <end position="410"/>
    </location>
</feature>
<evidence type="ECO:0000259" key="8">
    <source>
        <dbReference type="Pfam" id="PF12704"/>
    </source>
</evidence>
<dbReference type="Pfam" id="PF02687">
    <property type="entry name" value="FtsX"/>
    <property type="match status" value="1"/>
</dbReference>
<dbReference type="Pfam" id="PF12704">
    <property type="entry name" value="MacB_PCD"/>
    <property type="match status" value="1"/>
</dbReference>
<dbReference type="InterPro" id="IPR003838">
    <property type="entry name" value="ABC3_permease_C"/>
</dbReference>
<dbReference type="PANTHER" id="PTHR43738:SF2">
    <property type="entry name" value="ABC TRANSPORTER PERMEASE"/>
    <property type="match status" value="1"/>
</dbReference>
<feature type="transmembrane region" description="Helical" evidence="6">
    <location>
        <begin position="20"/>
        <end position="41"/>
    </location>
</feature>
<dbReference type="Proteomes" id="UP000198519">
    <property type="component" value="Unassembled WGS sequence"/>
</dbReference>
<evidence type="ECO:0000256" key="6">
    <source>
        <dbReference type="SAM" id="Phobius"/>
    </source>
</evidence>
<feature type="transmembrane region" description="Helical" evidence="6">
    <location>
        <begin position="388"/>
        <end position="407"/>
    </location>
</feature>
<gene>
    <name evidence="9" type="ORF">SAMN04487963_3246</name>
</gene>
<organism evidence="9 10">
    <name type="scientific">Marinobacter zhejiangensis</name>
    <dbReference type="NCBI Taxonomy" id="488535"/>
    <lineage>
        <taxon>Bacteria</taxon>
        <taxon>Pseudomonadati</taxon>
        <taxon>Pseudomonadota</taxon>
        <taxon>Gammaproteobacteria</taxon>
        <taxon>Pseudomonadales</taxon>
        <taxon>Marinobacteraceae</taxon>
        <taxon>Marinobacter</taxon>
    </lineage>
</organism>
<dbReference type="InterPro" id="IPR051125">
    <property type="entry name" value="ABC-4/HrtB_transporter"/>
</dbReference>
<keyword evidence="2" id="KW-1003">Cell membrane</keyword>
<feature type="domain" description="MacB-like periplasmic core" evidence="8">
    <location>
        <begin position="22"/>
        <end position="211"/>
    </location>
</feature>
<dbReference type="EMBL" id="FOUE01000005">
    <property type="protein sequence ID" value="SFM64430.1"/>
    <property type="molecule type" value="Genomic_DNA"/>
</dbReference>
<evidence type="ECO:0000256" key="3">
    <source>
        <dbReference type="ARBA" id="ARBA00022692"/>
    </source>
</evidence>
<sequence>MNLSAALRLSSASLWHRRGILALVTITLTLSVMLLLGIQYLRTEVRQSFTNTIANTDLIVGARSGQLNLLLYSVFHLGDATNNIRWSSYQSLKQDPLVAWTVPLSLGDSYQGYRVVGTDDNFLAYVQFGNGQSLELAAGQWFTQLFDVVLGAEVARAMAHQPGDDIVLAHGGGRVSFVNHNQTPFRVSGVLAATGTPIDRAVYVSLPGLEAIHVGWEAGVPLPGRTPSAAQLETMNLAPDSLTATLVGLKNRMMTFRLQRQLNQSPEEPLTAILPGVALSELWRLLGQFEKTLLGITGFVVVTSLIGLATVLLTLQVHRKQEVAILRAAGASPSLIASLYLLECLLLALLASGCALVIIYASIAASSDWLLQQFGLAIGVRPLDTTEWSILAGVPAAALLVGILPALRAWWRSRETQFGTTSTE</sequence>
<keyword evidence="3 6" id="KW-0812">Transmembrane</keyword>
<comment type="subcellular location">
    <subcellularLocation>
        <location evidence="1">Cell membrane</location>
        <topology evidence="1">Multi-pass membrane protein</topology>
    </subcellularLocation>
</comment>
<dbReference type="AlphaFoldDB" id="A0A1I4SJD1"/>
<evidence type="ECO:0000256" key="1">
    <source>
        <dbReference type="ARBA" id="ARBA00004651"/>
    </source>
</evidence>
<reference evidence="10" key="1">
    <citation type="submission" date="2016-10" db="EMBL/GenBank/DDBJ databases">
        <authorList>
            <person name="Varghese N."/>
            <person name="Submissions S."/>
        </authorList>
    </citation>
    <scope>NUCLEOTIDE SEQUENCE [LARGE SCALE GENOMIC DNA]</scope>
    <source>
        <strain evidence="10">CGMCC 1.7061</strain>
    </source>
</reference>
<dbReference type="STRING" id="488535.SAMN04487963_3246"/>
<name>A0A1I4SJD1_9GAMM</name>
<keyword evidence="4 6" id="KW-1133">Transmembrane helix</keyword>
<keyword evidence="5 6" id="KW-0472">Membrane</keyword>
<evidence type="ECO:0000313" key="10">
    <source>
        <dbReference type="Proteomes" id="UP000198519"/>
    </source>
</evidence>
<dbReference type="InterPro" id="IPR025857">
    <property type="entry name" value="MacB_PCD"/>
</dbReference>
<evidence type="ECO:0000259" key="7">
    <source>
        <dbReference type="Pfam" id="PF02687"/>
    </source>
</evidence>
<feature type="transmembrane region" description="Helical" evidence="6">
    <location>
        <begin position="335"/>
        <end position="363"/>
    </location>
</feature>
<evidence type="ECO:0000256" key="4">
    <source>
        <dbReference type="ARBA" id="ARBA00022989"/>
    </source>
</evidence>